<dbReference type="EC" id="6.3.5.1" evidence="7 8"/>
<dbReference type="GO" id="GO:0005737">
    <property type="term" value="C:cytoplasm"/>
    <property type="evidence" value="ECO:0007669"/>
    <property type="project" value="InterPro"/>
</dbReference>
<evidence type="ECO:0000256" key="4">
    <source>
        <dbReference type="ARBA" id="ARBA00022741"/>
    </source>
</evidence>
<comment type="pathway">
    <text evidence="1 7 8">Cofactor biosynthesis; NAD(+) biosynthesis; NAD(+) from deamido-NAD(+) (L-Gln route): step 1/1.</text>
</comment>
<dbReference type="UniPathway" id="UPA00253">
    <property type="reaction ID" value="UER00334"/>
</dbReference>
<dbReference type="PIRSF" id="PIRSF006630">
    <property type="entry name" value="NADS_GAT"/>
    <property type="match status" value="1"/>
</dbReference>
<keyword evidence="13" id="KW-1185">Reference proteome</keyword>
<dbReference type="Pfam" id="PF00795">
    <property type="entry name" value="CN_hydrolase"/>
    <property type="match status" value="1"/>
</dbReference>
<dbReference type="GO" id="GO:0003952">
    <property type="term" value="F:NAD+ synthase (glutamine-hydrolyzing) activity"/>
    <property type="evidence" value="ECO:0007669"/>
    <property type="project" value="UniProtKB-UniRule"/>
</dbReference>
<evidence type="ECO:0000256" key="8">
    <source>
        <dbReference type="PIRNR" id="PIRNR006630"/>
    </source>
</evidence>
<dbReference type="FunFam" id="3.40.50.620:FF:000106">
    <property type="entry name" value="Glutamine-dependent NAD(+) synthetase"/>
    <property type="match status" value="1"/>
</dbReference>
<dbReference type="GO" id="GO:0004359">
    <property type="term" value="F:glutaminase activity"/>
    <property type="evidence" value="ECO:0007669"/>
    <property type="project" value="InterPro"/>
</dbReference>
<comment type="similarity">
    <text evidence="10">Belongs to the NAD synthetase family.</text>
</comment>
<protein>
    <recommendedName>
        <fullName evidence="7 8">Glutamine-dependent NAD(+) synthetase</fullName>
        <ecNumber evidence="7 8">6.3.5.1</ecNumber>
    </recommendedName>
    <alternativeName>
        <fullName evidence="7 8">NAD(+) synthase [glutamine-hydrolyzing]</fullName>
    </alternativeName>
</protein>
<dbReference type="InterPro" id="IPR003694">
    <property type="entry name" value="NAD_synthase"/>
</dbReference>
<reference evidence="12 13" key="1">
    <citation type="submission" date="2019-03" db="EMBL/GenBank/DDBJ databases">
        <title>Genomic Encyclopedia of Archaeal and Bacterial Type Strains, Phase II (KMG-II): from individual species to whole genera.</title>
        <authorList>
            <person name="Goeker M."/>
        </authorList>
    </citation>
    <scope>NUCLEOTIDE SEQUENCE [LARGE SCALE GENOMIC DNA]</scope>
    <source>
        <strain evidence="12 13">RL-C</strain>
    </source>
</reference>
<dbReference type="CDD" id="cd07570">
    <property type="entry name" value="GAT_Gln-NAD-synth"/>
    <property type="match status" value="1"/>
</dbReference>
<dbReference type="GO" id="GO:0000257">
    <property type="term" value="F:nitrilase activity"/>
    <property type="evidence" value="ECO:0007669"/>
    <property type="project" value="UniProtKB-ARBA"/>
</dbReference>
<dbReference type="Proteomes" id="UP000294830">
    <property type="component" value="Unassembled WGS sequence"/>
</dbReference>
<feature type="binding site" evidence="7">
    <location>
        <position position="201"/>
    </location>
    <ligand>
        <name>L-glutamine</name>
        <dbReference type="ChEBI" id="CHEBI:58359"/>
    </ligand>
</feature>
<dbReference type="SUPFAM" id="SSF52402">
    <property type="entry name" value="Adenine nucleotide alpha hydrolases-like"/>
    <property type="match status" value="1"/>
</dbReference>
<comment type="function">
    <text evidence="7">Catalyzes the ATP-dependent amidation of deamido-NAD to form NAD. Uses L-glutamine as a nitrogen source.</text>
</comment>
<keyword evidence="3 7" id="KW-0436">Ligase</keyword>
<evidence type="ECO:0000256" key="1">
    <source>
        <dbReference type="ARBA" id="ARBA00005188"/>
    </source>
</evidence>
<dbReference type="Gene3D" id="3.40.50.620">
    <property type="entry name" value="HUPs"/>
    <property type="match status" value="1"/>
</dbReference>
<feature type="binding site" evidence="7">
    <location>
        <position position="124"/>
    </location>
    <ligand>
        <name>L-glutamine</name>
        <dbReference type="ChEBI" id="CHEBI:58359"/>
    </ligand>
</feature>
<dbReference type="PROSITE" id="PS50263">
    <property type="entry name" value="CN_HYDROLASE"/>
    <property type="match status" value="1"/>
</dbReference>
<comment type="caution">
    <text evidence="12">The sequence shown here is derived from an EMBL/GenBank/DDBJ whole genome shotgun (WGS) entry which is preliminary data.</text>
</comment>
<evidence type="ECO:0000256" key="6">
    <source>
        <dbReference type="ARBA" id="ARBA00023027"/>
    </source>
</evidence>
<evidence type="ECO:0000256" key="5">
    <source>
        <dbReference type="ARBA" id="ARBA00022840"/>
    </source>
</evidence>
<feature type="binding site" evidence="7">
    <location>
        <position position="195"/>
    </location>
    <ligand>
        <name>L-glutamine</name>
        <dbReference type="ChEBI" id="CHEBI:58359"/>
    </ligand>
</feature>
<dbReference type="AlphaFoldDB" id="A0A4V2RQY2"/>
<dbReference type="InterPro" id="IPR000132">
    <property type="entry name" value="Nitrilase/CN_hydratase_CS"/>
</dbReference>
<comment type="similarity">
    <text evidence="2 7 8">In the C-terminal section; belongs to the NAD synthetase family.</text>
</comment>
<dbReference type="InterPro" id="IPR014445">
    <property type="entry name" value="Gln-dep_NAD_synthase"/>
</dbReference>
<keyword evidence="5 7" id="KW-0067">ATP-binding</keyword>
<proteinExistence type="inferred from homology"/>
<dbReference type="Pfam" id="PF02540">
    <property type="entry name" value="NAD_synthase"/>
    <property type="match status" value="1"/>
</dbReference>
<feature type="domain" description="CN hydrolase" evidence="11">
    <location>
        <begin position="7"/>
        <end position="266"/>
    </location>
</feature>
<evidence type="ECO:0000313" key="13">
    <source>
        <dbReference type="Proteomes" id="UP000294830"/>
    </source>
</evidence>
<organism evidence="12 13">
    <name type="scientific">Acetobacteroides hydrogenigenes</name>
    <dbReference type="NCBI Taxonomy" id="979970"/>
    <lineage>
        <taxon>Bacteria</taxon>
        <taxon>Pseudomonadati</taxon>
        <taxon>Bacteroidota</taxon>
        <taxon>Bacteroidia</taxon>
        <taxon>Bacteroidales</taxon>
        <taxon>Rikenellaceae</taxon>
        <taxon>Acetobacteroides</taxon>
    </lineage>
</organism>
<dbReference type="PROSITE" id="PS00920">
    <property type="entry name" value="NITRIL_CHT_1"/>
    <property type="match status" value="1"/>
</dbReference>
<evidence type="ECO:0000256" key="10">
    <source>
        <dbReference type="RuleBase" id="RU003811"/>
    </source>
</evidence>
<dbReference type="NCBIfam" id="NF010588">
    <property type="entry name" value="PRK13981.1"/>
    <property type="match status" value="1"/>
</dbReference>
<dbReference type="PANTHER" id="PTHR23090:SF9">
    <property type="entry name" value="GLUTAMINE-DEPENDENT NAD(+) SYNTHETASE"/>
    <property type="match status" value="1"/>
</dbReference>
<feature type="active site" description="Proton acceptor" evidence="9">
    <location>
        <position position="47"/>
    </location>
</feature>
<dbReference type="InterPro" id="IPR036526">
    <property type="entry name" value="C-N_Hydrolase_sf"/>
</dbReference>
<evidence type="ECO:0000256" key="2">
    <source>
        <dbReference type="ARBA" id="ARBA00007145"/>
    </source>
</evidence>
<feature type="active site" description="Nucleophile; for glutaminase activity" evidence="7">
    <location>
        <position position="154"/>
    </location>
</feature>
<evidence type="ECO:0000259" key="11">
    <source>
        <dbReference type="PROSITE" id="PS50263"/>
    </source>
</evidence>
<feature type="binding site" evidence="7">
    <location>
        <position position="386"/>
    </location>
    <ligand>
        <name>deamido-NAD(+)</name>
        <dbReference type="ChEBI" id="CHEBI:58437"/>
        <note>ligand shared between two neighboring subunits</note>
    </ligand>
</feature>
<feature type="active site" description="Proton acceptor; for glutaminase activity" evidence="7">
    <location>
        <position position="47"/>
    </location>
</feature>
<evidence type="ECO:0000313" key="12">
    <source>
        <dbReference type="EMBL" id="TCN73231.1"/>
    </source>
</evidence>
<keyword evidence="4 7" id="KW-0547">Nucleotide-binding</keyword>
<dbReference type="HAMAP" id="MF_02090">
    <property type="entry name" value="NadE_glutamine_dep"/>
    <property type="match status" value="1"/>
</dbReference>
<dbReference type="EMBL" id="SLWB01000001">
    <property type="protein sequence ID" value="TCN73231.1"/>
    <property type="molecule type" value="Genomic_DNA"/>
</dbReference>
<comment type="caution">
    <text evidence="7">Lacks conserved residue(s) required for the propagation of feature annotation.</text>
</comment>
<name>A0A4V2RQY2_9BACT</name>
<evidence type="ECO:0000256" key="7">
    <source>
        <dbReference type="HAMAP-Rule" id="MF_02090"/>
    </source>
</evidence>
<dbReference type="InterPro" id="IPR014729">
    <property type="entry name" value="Rossmann-like_a/b/a_fold"/>
</dbReference>
<evidence type="ECO:0000256" key="3">
    <source>
        <dbReference type="ARBA" id="ARBA00022598"/>
    </source>
</evidence>
<dbReference type="Gene3D" id="3.60.110.10">
    <property type="entry name" value="Carbon-nitrogen hydrolase"/>
    <property type="match status" value="1"/>
</dbReference>
<keyword evidence="6 7" id="KW-0520">NAD</keyword>
<feature type="active site" description="For glutaminase activity" evidence="7">
    <location>
        <position position="118"/>
    </location>
</feature>
<dbReference type="GO" id="GO:0008795">
    <property type="term" value="F:NAD+ synthase activity"/>
    <property type="evidence" value="ECO:0007669"/>
    <property type="project" value="UniProtKB-UniRule"/>
</dbReference>
<feature type="binding site" evidence="7">
    <location>
        <position position="415"/>
    </location>
    <ligand>
        <name>deamido-NAD(+)</name>
        <dbReference type="ChEBI" id="CHEBI:58437"/>
        <note>ligand shared between two neighboring subunits</note>
    </ligand>
</feature>
<dbReference type="InterPro" id="IPR022310">
    <property type="entry name" value="NAD/GMP_synthase"/>
</dbReference>
<gene>
    <name evidence="7" type="primary">nadE</name>
    <name evidence="12" type="ORF">CLV25_101452</name>
</gene>
<dbReference type="InterPro" id="IPR003010">
    <property type="entry name" value="C-N_Hydrolase"/>
</dbReference>
<dbReference type="PANTHER" id="PTHR23090">
    <property type="entry name" value="NH 3 /GLUTAMINE-DEPENDENT NAD + SYNTHETASE"/>
    <property type="match status" value="1"/>
</dbReference>
<evidence type="ECO:0000256" key="9">
    <source>
        <dbReference type="PROSITE-ProRule" id="PRU10139"/>
    </source>
</evidence>
<sequence length="552" mass="61921">MLNDKEMKIALAQLNYHVNNFEANTTKILENIAKAKADGADLVVFSELAVCGYPPHDLLERREFVERCEIAIMQIVANSFGIAVIVGAPSVNPYEKGKMLFNSAYFIADGEIKHIAHKTLLPTYDIFDEYRYFEPNCEFNIVEYKGKRLAITICEDLWDDQPISNRFGKNQLYRTSPMENLSKLNPDIVINIAASPFSHDKVEERLSVFLGNVRRYGLPVVYVNQVGANTDLIFDGSSMVLSSDGELCEALKSFEEDYRVINTNNLKPDHFEKTSSIERIRQALVLGIRDYFAKMNFKTAVLGLSGGIDSALVLALAAEAIGAENVRVLMMPSRYSSDHSVNDAVEQAKRMGVKYDIVTIEEGFKAFESMLAPIFGDLPLNVAEENIQARIRGTLLMGVSNKFGNLLLNTTNKSEAAVGYGTLYGDMNGSMSILGDVYKTQVYELAKLINKDKEIIPVNVLTKAPSAELRPDQKDTDSLPDYDVLDDILFRYIERQDDEQAIAAAGYSPEVVRKVVRLVNMNEYKRFQFAPVLRVSSKAFGFGRKMPLVFRF</sequence>
<dbReference type="GO" id="GO:0009435">
    <property type="term" value="P:NAD+ biosynthetic process"/>
    <property type="evidence" value="ECO:0007669"/>
    <property type="project" value="UniProtKB-UniRule"/>
</dbReference>
<dbReference type="GO" id="GO:0005524">
    <property type="term" value="F:ATP binding"/>
    <property type="evidence" value="ECO:0007669"/>
    <property type="project" value="UniProtKB-UniRule"/>
</dbReference>
<feature type="binding site" evidence="7">
    <location>
        <position position="525"/>
    </location>
    <ligand>
        <name>deamido-NAD(+)</name>
        <dbReference type="ChEBI" id="CHEBI:58437"/>
        <note>ligand shared between two neighboring subunits</note>
    </ligand>
</feature>
<dbReference type="SUPFAM" id="SSF56317">
    <property type="entry name" value="Carbon-nitrogen hydrolase"/>
    <property type="match status" value="1"/>
</dbReference>
<feature type="binding site" evidence="7">
    <location>
        <begin position="303"/>
        <end position="310"/>
    </location>
    <ligand>
        <name>ATP</name>
        <dbReference type="ChEBI" id="CHEBI:30616"/>
    </ligand>
</feature>
<dbReference type="NCBIfam" id="TIGR00552">
    <property type="entry name" value="nadE"/>
    <property type="match status" value="1"/>
</dbReference>
<dbReference type="CDD" id="cd00553">
    <property type="entry name" value="NAD_synthase"/>
    <property type="match status" value="1"/>
</dbReference>
<comment type="catalytic activity">
    <reaction evidence="7 8">
        <text>deamido-NAD(+) + L-glutamine + ATP + H2O = L-glutamate + AMP + diphosphate + NAD(+) + H(+)</text>
        <dbReference type="Rhea" id="RHEA:24384"/>
        <dbReference type="ChEBI" id="CHEBI:15377"/>
        <dbReference type="ChEBI" id="CHEBI:15378"/>
        <dbReference type="ChEBI" id="CHEBI:29985"/>
        <dbReference type="ChEBI" id="CHEBI:30616"/>
        <dbReference type="ChEBI" id="CHEBI:33019"/>
        <dbReference type="ChEBI" id="CHEBI:57540"/>
        <dbReference type="ChEBI" id="CHEBI:58359"/>
        <dbReference type="ChEBI" id="CHEBI:58437"/>
        <dbReference type="ChEBI" id="CHEBI:456215"/>
        <dbReference type="EC" id="6.3.5.1"/>
    </reaction>
</comment>
<feature type="binding site" evidence="7">
    <location>
        <position position="410"/>
    </location>
    <ligand>
        <name>ATP</name>
        <dbReference type="ChEBI" id="CHEBI:30616"/>
    </ligand>
</feature>
<accession>A0A4V2RQY2</accession>